<evidence type="ECO:0000313" key="2">
    <source>
        <dbReference type="Proteomes" id="UP001341840"/>
    </source>
</evidence>
<dbReference type="Proteomes" id="UP001341840">
    <property type="component" value="Unassembled WGS sequence"/>
</dbReference>
<keyword evidence="2" id="KW-1185">Reference proteome</keyword>
<accession>A0ABU6UVT3</accession>
<evidence type="ECO:0000313" key="1">
    <source>
        <dbReference type="EMBL" id="MED6164620.1"/>
    </source>
</evidence>
<gene>
    <name evidence="1" type="ORF">PIB30_091929</name>
</gene>
<feature type="non-terminal residue" evidence="1">
    <location>
        <position position="113"/>
    </location>
</feature>
<name>A0ABU6UVT3_9FABA</name>
<protein>
    <recommendedName>
        <fullName evidence="3">SWIM-type domain-containing protein</fullName>
    </recommendedName>
</protein>
<reference evidence="1 2" key="1">
    <citation type="journal article" date="2023" name="Plants (Basel)">
        <title>Bridging the Gap: Combining Genomics and Transcriptomics Approaches to Understand Stylosanthes scabra, an Orphan Legume from the Brazilian Caatinga.</title>
        <authorList>
            <person name="Ferreira-Neto J.R.C."/>
            <person name="da Silva M.D."/>
            <person name="Binneck E."/>
            <person name="de Melo N.F."/>
            <person name="da Silva R.H."/>
            <person name="de Melo A.L.T.M."/>
            <person name="Pandolfi V."/>
            <person name="Bustamante F.O."/>
            <person name="Brasileiro-Vidal A.C."/>
            <person name="Benko-Iseppon A.M."/>
        </authorList>
    </citation>
    <scope>NUCLEOTIDE SEQUENCE [LARGE SCALE GENOMIC DNA]</scope>
    <source>
        <tissue evidence="1">Leaves</tissue>
    </source>
</reference>
<sequence>MGAGVPCKHAVVVIAMHRSGGYSPDDFVHKLLTMDAVRATYNYVVQPVPSEEFWNPTGCGRIELPPIVRLAGRPRHRRIKDHVDMIVGKRFRRHAKSLVQSVERQTTITKLAR</sequence>
<evidence type="ECO:0008006" key="3">
    <source>
        <dbReference type="Google" id="ProtNLM"/>
    </source>
</evidence>
<proteinExistence type="predicted"/>
<organism evidence="1 2">
    <name type="scientific">Stylosanthes scabra</name>
    <dbReference type="NCBI Taxonomy" id="79078"/>
    <lineage>
        <taxon>Eukaryota</taxon>
        <taxon>Viridiplantae</taxon>
        <taxon>Streptophyta</taxon>
        <taxon>Embryophyta</taxon>
        <taxon>Tracheophyta</taxon>
        <taxon>Spermatophyta</taxon>
        <taxon>Magnoliopsida</taxon>
        <taxon>eudicotyledons</taxon>
        <taxon>Gunneridae</taxon>
        <taxon>Pentapetalae</taxon>
        <taxon>rosids</taxon>
        <taxon>fabids</taxon>
        <taxon>Fabales</taxon>
        <taxon>Fabaceae</taxon>
        <taxon>Papilionoideae</taxon>
        <taxon>50 kb inversion clade</taxon>
        <taxon>dalbergioids sensu lato</taxon>
        <taxon>Dalbergieae</taxon>
        <taxon>Pterocarpus clade</taxon>
        <taxon>Stylosanthes</taxon>
    </lineage>
</organism>
<dbReference type="EMBL" id="JASCZI010122694">
    <property type="protein sequence ID" value="MED6164620.1"/>
    <property type="molecule type" value="Genomic_DNA"/>
</dbReference>
<comment type="caution">
    <text evidence="1">The sequence shown here is derived from an EMBL/GenBank/DDBJ whole genome shotgun (WGS) entry which is preliminary data.</text>
</comment>